<dbReference type="SUPFAM" id="SSF53223">
    <property type="entry name" value="Aminoacid dehydrogenase-like, N-terminal domain"/>
    <property type="match status" value="1"/>
</dbReference>
<dbReference type="GO" id="GO:0004764">
    <property type="term" value="F:shikimate 3-dehydrogenase (NADP+) activity"/>
    <property type="evidence" value="ECO:0007669"/>
    <property type="project" value="InterPro"/>
</dbReference>
<reference evidence="5" key="1">
    <citation type="submission" date="2016-10" db="EMBL/GenBank/DDBJ databases">
        <authorList>
            <person name="Varghese N."/>
            <person name="Submissions S."/>
        </authorList>
    </citation>
    <scope>NUCLEOTIDE SEQUENCE [LARGE SCALE GENOMIC DNA]</scope>
    <source>
        <strain evidence="5">DSM 22127</strain>
    </source>
</reference>
<dbReference type="InterPro" id="IPR036291">
    <property type="entry name" value="NAD(P)-bd_dom_sf"/>
</dbReference>
<dbReference type="PANTHER" id="PTHR21089">
    <property type="entry name" value="SHIKIMATE DEHYDROGENASE"/>
    <property type="match status" value="1"/>
</dbReference>
<dbReference type="InterPro" id="IPR022893">
    <property type="entry name" value="Shikimate_DH_fam"/>
</dbReference>
<dbReference type="SUPFAM" id="SSF51735">
    <property type="entry name" value="NAD(P)-binding Rossmann-fold domains"/>
    <property type="match status" value="1"/>
</dbReference>
<dbReference type="InterPro" id="IPR013708">
    <property type="entry name" value="Shikimate_DH-bd_N"/>
</dbReference>
<name>A0A1H1N1I1_9ACTN</name>
<dbReference type="GO" id="GO:0009423">
    <property type="term" value="P:chorismate biosynthetic process"/>
    <property type="evidence" value="ECO:0007669"/>
    <property type="project" value="TreeGrafter"/>
</dbReference>
<dbReference type="NCBIfam" id="NF001311">
    <property type="entry name" value="PRK00258.1-3"/>
    <property type="match status" value="1"/>
</dbReference>
<dbReference type="GO" id="GO:0050661">
    <property type="term" value="F:NADP binding"/>
    <property type="evidence" value="ECO:0007669"/>
    <property type="project" value="TreeGrafter"/>
</dbReference>
<dbReference type="AlphaFoldDB" id="A0A1H1N1I1"/>
<dbReference type="InterPro" id="IPR046346">
    <property type="entry name" value="Aminoacid_DH-like_N_sf"/>
</dbReference>
<accession>A0A1H1N1I1</accession>
<dbReference type="Proteomes" id="UP000198859">
    <property type="component" value="Chromosome I"/>
</dbReference>
<dbReference type="RefSeq" id="WP_091726216.1">
    <property type="nucleotide sequence ID" value="NZ_LT629757.1"/>
</dbReference>
<evidence type="ECO:0000256" key="2">
    <source>
        <dbReference type="ARBA" id="ARBA00023141"/>
    </source>
</evidence>
<organism evidence="4 5">
    <name type="scientific">Nocardioides scoriae</name>
    <dbReference type="NCBI Taxonomy" id="642780"/>
    <lineage>
        <taxon>Bacteria</taxon>
        <taxon>Bacillati</taxon>
        <taxon>Actinomycetota</taxon>
        <taxon>Actinomycetes</taxon>
        <taxon>Propionibacteriales</taxon>
        <taxon>Nocardioidaceae</taxon>
        <taxon>Nocardioides</taxon>
    </lineage>
</organism>
<evidence type="ECO:0000313" key="4">
    <source>
        <dbReference type="EMBL" id="SDR92750.1"/>
    </source>
</evidence>
<dbReference type="Gene3D" id="3.40.50.10860">
    <property type="entry name" value="Leucine Dehydrogenase, chain A, domain 1"/>
    <property type="match status" value="1"/>
</dbReference>
<comment type="pathway">
    <text evidence="1">Metabolic intermediate biosynthesis; chorismate biosynthesis; chorismate from D-erythrose 4-phosphate and phosphoenolpyruvate: step 4/7.</text>
</comment>
<keyword evidence="2" id="KW-0028">Amino-acid biosynthesis</keyword>
<keyword evidence="2" id="KW-0057">Aromatic amino acid biosynthesis</keyword>
<dbReference type="Gene3D" id="3.40.50.720">
    <property type="entry name" value="NAD(P)-binding Rossmann-like Domain"/>
    <property type="match status" value="1"/>
</dbReference>
<evidence type="ECO:0000313" key="5">
    <source>
        <dbReference type="Proteomes" id="UP000198859"/>
    </source>
</evidence>
<feature type="domain" description="Shikimate dehydrogenase substrate binding N-terminal" evidence="3">
    <location>
        <begin position="5"/>
        <end position="86"/>
    </location>
</feature>
<dbReference type="Pfam" id="PF08501">
    <property type="entry name" value="Shikimate_dh_N"/>
    <property type="match status" value="1"/>
</dbReference>
<keyword evidence="5" id="KW-1185">Reference proteome</keyword>
<dbReference type="GO" id="GO:0005829">
    <property type="term" value="C:cytosol"/>
    <property type="evidence" value="ECO:0007669"/>
    <property type="project" value="TreeGrafter"/>
</dbReference>
<dbReference type="GO" id="GO:0009073">
    <property type="term" value="P:aromatic amino acid family biosynthetic process"/>
    <property type="evidence" value="ECO:0007669"/>
    <property type="project" value="UniProtKB-KW"/>
</dbReference>
<protein>
    <submittedName>
        <fullName evidence="4">Shikimate dehydrogenase</fullName>
    </submittedName>
</protein>
<evidence type="ECO:0000259" key="3">
    <source>
        <dbReference type="Pfam" id="PF08501"/>
    </source>
</evidence>
<dbReference type="GO" id="GO:0019632">
    <property type="term" value="P:shikimate metabolic process"/>
    <property type="evidence" value="ECO:0007669"/>
    <property type="project" value="TreeGrafter"/>
</dbReference>
<proteinExistence type="predicted"/>
<dbReference type="PANTHER" id="PTHR21089:SF1">
    <property type="entry name" value="BIFUNCTIONAL 3-DEHYDROQUINATE DEHYDRATASE_SHIKIMATE DEHYDROGENASE, CHLOROPLASTIC"/>
    <property type="match status" value="1"/>
</dbReference>
<dbReference type="OrthoDB" id="9776868at2"/>
<dbReference type="EMBL" id="LT629757">
    <property type="protein sequence ID" value="SDR92750.1"/>
    <property type="molecule type" value="Genomic_DNA"/>
</dbReference>
<gene>
    <name evidence="4" type="ORF">SAMN04488570_0740</name>
</gene>
<sequence>MRCAVVGTPVAHSLSPAMHRAAYAELGLDWTYDAVELASQDLPAHLEGLDRTWRGLSLTMPLKRTVVGLADSLDDWAAMSGAANTLVLGDRRRLGFNTDVPGAMAAVVERLHDPVREAVVLGGGATASSVLLALAELGLERATVLVREPARASETVDVVRRHRRSPEVVVGRLDEALASGPLHGDLVVSTIPGRAQGAAVLAACAEVPRVFDVVYDPWPTPLHVAAQQSGRALVSGLDLLAHQAVLQLQVMAGRSVPVDLLRSAALRELRRRGRAEAVESAGATADMA</sequence>
<evidence type="ECO:0000256" key="1">
    <source>
        <dbReference type="ARBA" id="ARBA00004871"/>
    </source>
</evidence>
<dbReference type="STRING" id="642780.SAMN04488570_0740"/>